<name>A0A385EDN5_9CAUD</name>
<dbReference type="EMBL" id="MH588547">
    <property type="protein sequence ID" value="AXQ69796.1"/>
    <property type="molecule type" value="Genomic_DNA"/>
</dbReference>
<gene>
    <name evidence="2" type="ORF">CcrSC_gp214</name>
</gene>
<feature type="region of interest" description="Disordered" evidence="1">
    <location>
        <begin position="99"/>
        <end position="132"/>
    </location>
</feature>
<proteinExistence type="predicted"/>
<evidence type="ECO:0000256" key="1">
    <source>
        <dbReference type="SAM" id="MobiDB-lite"/>
    </source>
</evidence>
<reference evidence="2" key="1">
    <citation type="submission" date="2018-07" db="EMBL/GenBank/DDBJ databases">
        <authorList>
            <person name="Wilson K.M."/>
            <person name="Ely B."/>
        </authorList>
    </citation>
    <scope>NUCLEOTIDE SEQUENCE</scope>
</reference>
<sequence>MSVKKHLILYADHETGGLKARVIGSFMRNGQTFNVIAPGYDSQGRRRQSWTQVCVDDVPVWEWKLKAPVADVLKQFDKLMSKSIGKNKKLLKAAIAQTQANRRSRFKDGVSGVEPAPALTRDGREAGPSYVA</sequence>
<organism evidence="2 3">
    <name type="scientific">Caulobacter phage CcrSC</name>
    <dbReference type="NCBI Taxonomy" id="2283272"/>
    <lineage>
        <taxon>Viruses</taxon>
        <taxon>Duplodnaviria</taxon>
        <taxon>Heunggongvirae</taxon>
        <taxon>Uroviricota</taxon>
        <taxon>Caudoviricetes</taxon>
        <taxon>Jeanschmidtviridae</taxon>
        <taxon>Bertelyvirus</taxon>
        <taxon>Bertelyvirus SC</taxon>
    </lineage>
</organism>
<evidence type="ECO:0000313" key="2">
    <source>
        <dbReference type="EMBL" id="AXQ69796.1"/>
    </source>
</evidence>
<reference evidence="2" key="2">
    <citation type="submission" date="2021-07" db="EMBL/GenBank/DDBJ databases">
        <title>Giant CbK-like Caulobacter bacteriophages have genetically divergent genomes.</title>
        <authorList>
            <person name="Wilson K."/>
            <person name="Ely B."/>
        </authorList>
    </citation>
    <scope>NUCLEOTIDE SEQUENCE</scope>
</reference>
<evidence type="ECO:0000313" key="3">
    <source>
        <dbReference type="Proteomes" id="UP000259683"/>
    </source>
</evidence>
<dbReference type="Proteomes" id="UP000259683">
    <property type="component" value="Segment"/>
</dbReference>
<keyword evidence="3" id="KW-1185">Reference proteome</keyword>
<protein>
    <submittedName>
        <fullName evidence="2">Uncharacterized protein</fullName>
    </submittedName>
</protein>
<accession>A0A385EDN5</accession>